<feature type="transmembrane region" description="Helical" evidence="6">
    <location>
        <begin position="199"/>
        <end position="217"/>
    </location>
</feature>
<dbReference type="Pfam" id="PF14378">
    <property type="entry name" value="PAP2_3"/>
    <property type="match status" value="1"/>
</dbReference>
<evidence type="ECO:0000256" key="4">
    <source>
        <dbReference type="ARBA" id="ARBA00023136"/>
    </source>
</evidence>
<dbReference type="CDD" id="cd03386">
    <property type="entry name" value="PAP2_Aur1_like"/>
    <property type="match status" value="1"/>
</dbReference>
<keyword evidence="2 6" id="KW-0812">Transmembrane</keyword>
<comment type="caution">
    <text evidence="8">The sequence shown here is derived from an EMBL/GenBank/DDBJ whole genome shotgun (WGS) entry which is preliminary data.</text>
</comment>
<evidence type="ECO:0000256" key="6">
    <source>
        <dbReference type="SAM" id="Phobius"/>
    </source>
</evidence>
<name>A0ABT7SBD8_9CELL</name>
<dbReference type="InterPro" id="IPR026841">
    <property type="entry name" value="Aur1/Ipt1"/>
</dbReference>
<evidence type="ECO:0000256" key="1">
    <source>
        <dbReference type="ARBA" id="ARBA00004141"/>
    </source>
</evidence>
<feature type="region of interest" description="Disordered" evidence="5">
    <location>
        <begin position="249"/>
        <end position="293"/>
    </location>
</feature>
<keyword evidence="9" id="KW-1185">Reference proteome</keyword>
<reference evidence="8 9" key="1">
    <citation type="submission" date="2023-06" db="EMBL/GenBank/DDBJ databases">
        <title>Cellulomonas sp. MW4 Whole genome sequence.</title>
        <authorList>
            <person name="Park S."/>
        </authorList>
    </citation>
    <scope>NUCLEOTIDE SEQUENCE [LARGE SCALE GENOMIC DNA]</scope>
    <source>
        <strain evidence="8 9">MW4</strain>
    </source>
</reference>
<dbReference type="EMBL" id="JAUCGQ010000001">
    <property type="protein sequence ID" value="MDM7853490.1"/>
    <property type="molecule type" value="Genomic_DNA"/>
</dbReference>
<evidence type="ECO:0000313" key="9">
    <source>
        <dbReference type="Proteomes" id="UP001529338"/>
    </source>
</evidence>
<feature type="compositionally biased region" description="Basic and acidic residues" evidence="5">
    <location>
        <begin position="284"/>
        <end position="293"/>
    </location>
</feature>
<dbReference type="Proteomes" id="UP001529338">
    <property type="component" value="Unassembled WGS sequence"/>
</dbReference>
<protein>
    <submittedName>
        <fullName evidence="8">Phosphatase PAP2 family protein</fullName>
    </submittedName>
</protein>
<feature type="domain" description="Inositolphosphotransferase Aur1/Ipt1" evidence="7">
    <location>
        <begin position="53"/>
        <end position="235"/>
    </location>
</feature>
<dbReference type="PANTHER" id="PTHR31310">
    <property type="match status" value="1"/>
</dbReference>
<gene>
    <name evidence="8" type="ORF">QRT04_00985</name>
</gene>
<dbReference type="InterPro" id="IPR052185">
    <property type="entry name" value="IPC_Synthase-Related"/>
</dbReference>
<dbReference type="RefSeq" id="WP_289453012.1">
    <property type="nucleotide sequence ID" value="NZ_JAUCGQ010000001.1"/>
</dbReference>
<feature type="transmembrane region" description="Helical" evidence="6">
    <location>
        <begin position="84"/>
        <end position="102"/>
    </location>
</feature>
<keyword evidence="4 6" id="KW-0472">Membrane</keyword>
<sequence length="293" mass="32487">MSVVDLPAVEQPRSRRAALRELALCFGLYALYDVTRLWARGGELSARRHALSVLHAEQLLGIDVERAVNHAVTPITWLSVFSSYWYATMHFIITPLVLVLLYRHRFDVYRIARTALMGATFLALVGYFFFPTAPPRLLTGYDYLDTVESTSRYGWWPGPDSTGGHATNQFAAMPSMHVGWALWVSLVIAILVRRRWLKVLAFAYVATTLFVVVATANHWVLDAVAGAALVLVCWWFSARQARLSRPAELSRVPGQPLDNTAGHGEPAYAGSADAPAPRPGSDPADERRERPAG</sequence>
<feature type="transmembrane region" description="Helical" evidence="6">
    <location>
        <begin position="170"/>
        <end position="192"/>
    </location>
</feature>
<feature type="transmembrane region" description="Helical" evidence="6">
    <location>
        <begin position="223"/>
        <end position="241"/>
    </location>
</feature>
<evidence type="ECO:0000256" key="3">
    <source>
        <dbReference type="ARBA" id="ARBA00022989"/>
    </source>
</evidence>
<proteinExistence type="predicted"/>
<evidence type="ECO:0000256" key="5">
    <source>
        <dbReference type="SAM" id="MobiDB-lite"/>
    </source>
</evidence>
<evidence type="ECO:0000259" key="7">
    <source>
        <dbReference type="Pfam" id="PF14378"/>
    </source>
</evidence>
<evidence type="ECO:0000313" key="8">
    <source>
        <dbReference type="EMBL" id="MDM7853490.1"/>
    </source>
</evidence>
<dbReference type="PANTHER" id="PTHR31310:SF7">
    <property type="entry name" value="PA-PHOSPHATASE RELATED-FAMILY PROTEIN DDB_G0268928"/>
    <property type="match status" value="1"/>
</dbReference>
<evidence type="ECO:0000256" key="2">
    <source>
        <dbReference type="ARBA" id="ARBA00022692"/>
    </source>
</evidence>
<comment type="subcellular location">
    <subcellularLocation>
        <location evidence="1">Membrane</location>
        <topology evidence="1">Multi-pass membrane protein</topology>
    </subcellularLocation>
</comment>
<organism evidence="8 9">
    <name type="scientific">Cellulomonas alba</name>
    <dbReference type="NCBI Taxonomy" id="3053467"/>
    <lineage>
        <taxon>Bacteria</taxon>
        <taxon>Bacillati</taxon>
        <taxon>Actinomycetota</taxon>
        <taxon>Actinomycetes</taxon>
        <taxon>Micrococcales</taxon>
        <taxon>Cellulomonadaceae</taxon>
        <taxon>Cellulomonas</taxon>
    </lineage>
</organism>
<accession>A0ABT7SBD8</accession>
<keyword evidence="3 6" id="KW-1133">Transmembrane helix</keyword>
<feature type="transmembrane region" description="Helical" evidence="6">
    <location>
        <begin position="114"/>
        <end position="130"/>
    </location>
</feature>